<accession>A0A0N0C5V5</accession>
<dbReference type="OrthoDB" id="2601900at2"/>
<reference evidence="1 2" key="1">
    <citation type="submission" date="2015-08" db="EMBL/GenBank/DDBJ databases">
        <title>Draft genome sequence of cellulolytic and xylanolytic Paenibacillus sp. A59, isolated from a decaying forest soil from Patagonia, Argentina.</title>
        <authorList>
            <person name="Ghio S."/>
            <person name="Caceres A.M."/>
            <person name="Talia P."/>
            <person name="Grasso D."/>
            <person name="Campos E."/>
        </authorList>
    </citation>
    <scope>NUCLEOTIDE SEQUENCE [LARGE SCALE GENOMIC DNA]</scope>
    <source>
        <strain evidence="1 2">A59</strain>
    </source>
</reference>
<dbReference type="RefSeq" id="WP_053779485.1">
    <property type="nucleotide sequence ID" value="NZ_LITU01000033.1"/>
</dbReference>
<evidence type="ECO:0000313" key="2">
    <source>
        <dbReference type="Proteomes" id="UP000037688"/>
    </source>
</evidence>
<name>A0A0N0C5V5_9BACL</name>
<dbReference type="AlphaFoldDB" id="A0A0N0C5V5"/>
<protein>
    <submittedName>
        <fullName evidence="1">Uncharacterized protein</fullName>
    </submittedName>
</protein>
<keyword evidence="2" id="KW-1185">Reference proteome</keyword>
<proteinExistence type="predicted"/>
<dbReference type="EMBL" id="LITU01000033">
    <property type="protein sequence ID" value="KOY17831.1"/>
    <property type="molecule type" value="Genomic_DNA"/>
</dbReference>
<sequence>MKKIQIIFGIAIALFAIVLISSGFTGNKNNNTYKFNIKSNDELLEQFKSNSLTVENNKKFGKEKQSQLVLDVELQKDEEISPEMTFYNGNISGKLKLKEEKQFFNFTGKDVFREVKYDDRTVYIGSVSVQLKNKINEEEAVLSIRFEPETKKIDVALTSGAIGETAFIPFGEAFLTKNDWDQINEIIYGESQQ</sequence>
<gene>
    <name evidence="1" type="ORF">AMS66_03595</name>
</gene>
<organism evidence="1 2">
    <name type="scientific">Paenibacillus xylanivorans</name>
    <dbReference type="NCBI Taxonomy" id="1705561"/>
    <lineage>
        <taxon>Bacteria</taxon>
        <taxon>Bacillati</taxon>
        <taxon>Bacillota</taxon>
        <taxon>Bacilli</taxon>
        <taxon>Bacillales</taxon>
        <taxon>Paenibacillaceae</taxon>
        <taxon>Paenibacillus</taxon>
    </lineage>
</organism>
<comment type="caution">
    <text evidence="1">The sequence shown here is derived from an EMBL/GenBank/DDBJ whole genome shotgun (WGS) entry which is preliminary data.</text>
</comment>
<dbReference type="Proteomes" id="UP000037688">
    <property type="component" value="Unassembled WGS sequence"/>
</dbReference>
<dbReference type="PATRIC" id="fig|1705561.3.peg.212"/>
<evidence type="ECO:0000313" key="1">
    <source>
        <dbReference type="EMBL" id="KOY17831.1"/>
    </source>
</evidence>